<evidence type="ECO:0000313" key="4">
    <source>
        <dbReference type="Proteomes" id="UP000825072"/>
    </source>
</evidence>
<evidence type="ECO:0000259" key="2">
    <source>
        <dbReference type="Pfam" id="PF07158"/>
    </source>
</evidence>
<evidence type="ECO:0000256" key="1">
    <source>
        <dbReference type="SAM" id="Phobius"/>
    </source>
</evidence>
<feature type="transmembrane region" description="Helical" evidence="1">
    <location>
        <begin position="413"/>
        <end position="436"/>
    </location>
</feature>
<feature type="transmembrane region" description="Helical" evidence="1">
    <location>
        <begin position="176"/>
        <end position="199"/>
    </location>
</feature>
<organism evidence="3 4">
    <name type="scientific">Cutibacterium modestum</name>
    <dbReference type="NCBI Taxonomy" id="2559073"/>
    <lineage>
        <taxon>Bacteria</taxon>
        <taxon>Bacillati</taxon>
        <taxon>Actinomycetota</taxon>
        <taxon>Actinomycetes</taxon>
        <taxon>Propionibacteriales</taxon>
        <taxon>Propionibacteriaceae</taxon>
        <taxon>Cutibacterium</taxon>
    </lineage>
</organism>
<dbReference type="EMBL" id="AP024747">
    <property type="protein sequence ID" value="BCY25857.1"/>
    <property type="molecule type" value="Genomic_DNA"/>
</dbReference>
<feature type="domain" description="Dicarboxylate carrier MatC N-terminal" evidence="2">
    <location>
        <begin position="10"/>
        <end position="150"/>
    </location>
</feature>
<reference evidence="3" key="1">
    <citation type="submission" date="2021-06" db="EMBL/GenBank/DDBJ databases">
        <title>Genome sequence of Cutibacterium modestum strain KB17-24694.</title>
        <authorList>
            <person name="Dekio I."/>
            <person name="Asahina A."/>
            <person name="Nishida M."/>
        </authorList>
    </citation>
    <scope>NUCLEOTIDE SEQUENCE</scope>
    <source>
        <strain evidence="3">KB17-24694</strain>
    </source>
</reference>
<dbReference type="GeneID" id="92881076"/>
<dbReference type="InterPro" id="IPR009827">
    <property type="entry name" value="MatC_N"/>
</dbReference>
<feature type="transmembrane region" description="Helical" evidence="1">
    <location>
        <begin position="329"/>
        <end position="362"/>
    </location>
</feature>
<dbReference type="Pfam" id="PF07158">
    <property type="entry name" value="MatC_N"/>
    <property type="match status" value="1"/>
</dbReference>
<dbReference type="AlphaFoldDB" id="A0AAD1KQG6"/>
<sequence>MISLAIGLGLALAVSVAIGRVRKINIGLVAIPFAYVIGAFFMHMKPSDVVELWPTHIFFVILAISLFFGFAMANGTLAEIANGLLHRFRAAPTMLPIMIFLASVLIAALGAGYYAVMVLMAPIALLVCRKVGISPLIGALCADCGGQVGSNFMVGLNGVIFRNLITSEGFSSNEAFVVSTTIFVVYLAMTFLIILAMLLRSSRQRRRAGTTAQEVTFAEPIPLDRRQRTNVCLIGVFVVVLLVPPILHLCLPGSSAVTWVNSRIDVSLFAVLFAVVCALMRVGTEKESLSHVPWSTLIMIGGMGMLVSIAVKAGTISLLAGWVGHTPRLFIPVVLCLLAAVLNMFGGSFVGVVAPALFPIVANLATATGMSPALLYTSTTIGGLATGISPFSAGGAMVLGFTDAQERDDMFHWEFAVGLPVCVGVALVVSLLYSLVAS</sequence>
<evidence type="ECO:0000313" key="3">
    <source>
        <dbReference type="EMBL" id="BCY25857.1"/>
    </source>
</evidence>
<keyword evidence="1" id="KW-1133">Transmembrane helix</keyword>
<dbReference type="RefSeq" id="WP_002528602.1">
    <property type="nucleotide sequence ID" value="NZ_AP024747.1"/>
</dbReference>
<feature type="transmembrane region" description="Helical" evidence="1">
    <location>
        <begin position="374"/>
        <end position="401"/>
    </location>
</feature>
<accession>A0AAD1KQG6</accession>
<dbReference type="Proteomes" id="UP000825072">
    <property type="component" value="Chromosome 1"/>
</dbReference>
<gene>
    <name evidence="3" type="ORF">KB1_18470</name>
</gene>
<keyword evidence="1" id="KW-0472">Membrane</keyword>
<protein>
    <submittedName>
        <fullName evidence="3">C4-dicarboxylate ABC transporter</fullName>
    </submittedName>
</protein>
<feature type="transmembrane region" description="Helical" evidence="1">
    <location>
        <begin position="27"/>
        <end position="44"/>
    </location>
</feature>
<feature type="transmembrane region" description="Helical" evidence="1">
    <location>
        <begin position="56"/>
        <end position="77"/>
    </location>
</feature>
<feature type="transmembrane region" description="Helical" evidence="1">
    <location>
        <begin position="231"/>
        <end position="254"/>
    </location>
</feature>
<feature type="transmembrane region" description="Helical" evidence="1">
    <location>
        <begin position="296"/>
        <end position="323"/>
    </location>
</feature>
<proteinExistence type="predicted"/>
<feature type="transmembrane region" description="Helical" evidence="1">
    <location>
        <begin position="266"/>
        <end position="284"/>
    </location>
</feature>
<name>A0AAD1KQG6_9ACTN</name>
<feature type="transmembrane region" description="Helical" evidence="1">
    <location>
        <begin position="97"/>
        <end position="128"/>
    </location>
</feature>
<keyword evidence="1" id="KW-0812">Transmembrane</keyword>